<keyword evidence="1" id="KW-1133">Transmembrane helix</keyword>
<gene>
    <name evidence="2" type="ORF">PRABACTJOHN_01662</name>
</gene>
<evidence type="ECO:0000256" key="1">
    <source>
        <dbReference type="SAM" id="Phobius"/>
    </source>
</evidence>
<keyword evidence="1" id="KW-0472">Membrane</keyword>
<sequence>MYMDADNDYSERKHSYGLLIVIILIICFVIYYDQNVGKWIICLKISYHE</sequence>
<feature type="transmembrane region" description="Helical" evidence="1">
    <location>
        <begin position="15"/>
        <end position="32"/>
    </location>
</feature>
<proteinExistence type="predicted"/>
<dbReference type="EMBL" id="ABYH01000172">
    <property type="protein sequence ID" value="EEC96946.1"/>
    <property type="molecule type" value="Genomic_DNA"/>
</dbReference>
<evidence type="ECO:0000313" key="3">
    <source>
        <dbReference type="Proteomes" id="UP000005510"/>
    </source>
</evidence>
<reference evidence="2 3" key="2">
    <citation type="submission" date="2008-10" db="EMBL/GenBank/DDBJ databases">
        <authorList>
            <person name="Fulton L."/>
            <person name="Clifton S."/>
            <person name="Fulton B."/>
            <person name="Xu J."/>
            <person name="Minx P."/>
            <person name="Pepin K.H."/>
            <person name="Johnson M."/>
            <person name="Bhonagiri V."/>
            <person name="Nash W.E."/>
            <person name="Mardis E.R."/>
            <person name="Wilson R.K."/>
        </authorList>
    </citation>
    <scope>NUCLEOTIDE SEQUENCE [LARGE SCALE GENOMIC DNA]</scope>
    <source>
        <strain evidence="2 3">DSM 18315</strain>
    </source>
</reference>
<dbReference type="HOGENOM" id="CLU_3138731_0_0_10"/>
<organism evidence="2 3">
    <name type="scientific">Parabacteroides johnsonii DSM 18315</name>
    <dbReference type="NCBI Taxonomy" id="537006"/>
    <lineage>
        <taxon>Bacteria</taxon>
        <taxon>Pseudomonadati</taxon>
        <taxon>Bacteroidota</taxon>
        <taxon>Bacteroidia</taxon>
        <taxon>Bacteroidales</taxon>
        <taxon>Tannerellaceae</taxon>
        <taxon>Parabacteroides</taxon>
    </lineage>
</organism>
<keyword evidence="1" id="KW-0812">Transmembrane</keyword>
<evidence type="ECO:0000313" key="2">
    <source>
        <dbReference type="EMBL" id="EEC96946.1"/>
    </source>
</evidence>
<dbReference type="AlphaFoldDB" id="B7B9F9"/>
<dbReference type="Proteomes" id="UP000005510">
    <property type="component" value="Unassembled WGS sequence"/>
</dbReference>
<reference evidence="2 3" key="1">
    <citation type="submission" date="2008-10" db="EMBL/GenBank/DDBJ databases">
        <title>Draft genome sequence of Parabacteroides johnsonii (DSM 18315).</title>
        <authorList>
            <person name="Sudarsanam P."/>
            <person name="Ley R."/>
            <person name="Guruge J."/>
            <person name="Turnbaugh P.J."/>
            <person name="Mahowald M."/>
            <person name="Liep D."/>
            <person name="Gordon J."/>
        </authorList>
    </citation>
    <scope>NUCLEOTIDE SEQUENCE [LARGE SCALE GENOMIC DNA]</scope>
    <source>
        <strain evidence="2 3">DSM 18315</strain>
    </source>
</reference>
<name>B7B9F9_9BACT</name>
<accession>B7B9F9</accession>
<protein>
    <submittedName>
        <fullName evidence="2">Uncharacterized protein</fullName>
    </submittedName>
</protein>
<comment type="caution">
    <text evidence="2">The sequence shown here is derived from an EMBL/GenBank/DDBJ whole genome shotgun (WGS) entry which is preliminary data.</text>
</comment>